<dbReference type="SUPFAM" id="SSF50475">
    <property type="entry name" value="FMN-binding split barrel"/>
    <property type="match status" value="1"/>
</dbReference>
<dbReference type="Gene3D" id="2.20.28.10">
    <property type="match status" value="2"/>
</dbReference>
<gene>
    <name evidence="5" type="primary">hrb</name>
    <name evidence="5" type="ORF">AULFYP135_00667</name>
</gene>
<dbReference type="PANTHER" id="PTHR30466">
    <property type="entry name" value="FLAVIN REDUCTASE"/>
    <property type="match status" value="1"/>
</dbReference>
<dbReference type="PANTHER" id="PTHR30466:SF1">
    <property type="entry name" value="FMN REDUCTASE (NADH) RUTF"/>
    <property type="match status" value="1"/>
</dbReference>
<keyword evidence="2" id="KW-0560">Oxidoreductase</keyword>
<name>A0A6N2RZM2_9FIRM</name>
<dbReference type="InterPro" id="IPR012349">
    <property type="entry name" value="Split_barrel_FMN-bd"/>
</dbReference>
<evidence type="ECO:0000256" key="2">
    <source>
        <dbReference type="ARBA" id="ARBA00023002"/>
    </source>
</evidence>
<reference evidence="5" key="1">
    <citation type="submission" date="2019-11" db="EMBL/GenBank/DDBJ databases">
        <authorList>
            <person name="Feng L."/>
        </authorList>
    </citation>
    <scope>NUCLEOTIDE SEQUENCE</scope>
    <source>
        <strain evidence="5">AundefinedLFYP135</strain>
    </source>
</reference>
<dbReference type="Gene3D" id="2.30.110.10">
    <property type="entry name" value="Electron Transport, Fmn-binding Protein, Chain A"/>
    <property type="match status" value="1"/>
</dbReference>
<evidence type="ECO:0000256" key="1">
    <source>
        <dbReference type="ARBA" id="ARBA00001965"/>
    </source>
</evidence>
<dbReference type="InterPro" id="IPR002563">
    <property type="entry name" value="Flavin_Rdtase-like_dom"/>
</dbReference>
<proteinExistence type="predicted"/>
<dbReference type="InterPro" id="IPR048574">
    <property type="entry name" value="RUBY_RBDX"/>
</dbReference>
<dbReference type="InterPro" id="IPR024934">
    <property type="entry name" value="Rubredoxin-like_dom"/>
</dbReference>
<dbReference type="GO" id="GO:0042602">
    <property type="term" value="F:riboflavin reductase (NADPH) activity"/>
    <property type="evidence" value="ECO:0007669"/>
    <property type="project" value="TreeGrafter"/>
</dbReference>
<evidence type="ECO:0000313" key="5">
    <source>
        <dbReference type="EMBL" id="VYS85958.1"/>
    </source>
</evidence>
<feature type="domain" description="Rubredoxin-like" evidence="4">
    <location>
        <begin position="177"/>
        <end position="213"/>
    </location>
</feature>
<dbReference type="InterPro" id="IPR050268">
    <property type="entry name" value="NADH-dep_flavin_reductase"/>
</dbReference>
<accession>A0A6N2RZM2</accession>
<dbReference type="Pfam" id="PF21349">
    <property type="entry name" value="RUBY_RBDX"/>
    <property type="match status" value="2"/>
</dbReference>
<feature type="region of interest" description="Disordered" evidence="3">
    <location>
        <begin position="158"/>
        <end position="177"/>
    </location>
</feature>
<dbReference type="Pfam" id="PF01613">
    <property type="entry name" value="Flavin_Reduct"/>
    <property type="match status" value="1"/>
</dbReference>
<protein>
    <submittedName>
        <fullName evidence="5">High molecular weight rubredoxin</fullName>
    </submittedName>
</protein>
<dbReference type="CDD" id="cd00350">
    <property type="entry name" value="rubredoxin_like"/>
    <property type="match status" value="2"/>
</dbReference>
<dbReference type="AlphaFoldDB" id="A0A6N2RZM2"/>
<dbReference type="SMART" id="SM00903">
    <property type="entry name" value="Flavin_Reduct"/>
    <property type="match status" value="1"/>
</dbReference>
<evidence type="ECO:0000259" key="4">
    <source>
        <dbReference type="PROSITE" id="PS50903"/>
    </source>
</evidence>
<comment type="cofactor">
    <cofactor evidence="1">
        <name>Fe(3+)</name>
        <dbReference type="ChEBI" id="CHEBI:29034"/>
    </cofactor>
</comment>
<dbReference type="SUPFAM" id="SSF57802">
    <property type="entry name" value="Rubredoxin-like"/>
    <property type="match status" value="2"/>
</dbReference>
<dbReference type="EMBL" id="CACRSL010000003">
    <property type="protein sequence ID" value="VYS85958.1"/>
    <property type="molecule type" value="Genomic_DNA"/>
</dbReference>
<dbReference type="PROSITE" id="PS50903">
    <property type="entry name" value="RUBREDOXIN_LIKE"/>
    <property type="match status" value="2"/>
</dbReference>
<dbReference type="GO" id="GO:0005506">
    <property type="term" value="F:iron ion binding"/>
    <property type="evidence" value="ECO:0007669"/>
    <property type="project" value="InterPro"/>
</dbReference>
<feature type="domain" description="Rubredoxin-like" evidence="4">
    <location>
        <begin position="216"/>
        <end position="252"/>
    </location>
</feature>
<dbReference type="GO" id="GO:0010181">
    <property type="term" value="F:FMN binding"/>
    <property type="evidence" value="ECO:0007669"/>
    <property type="project" value="InterPro"/>
</dbReference>
<sequence length="253" mass="27374">MDTKIFRDLSYGVYITTTLDGQRPTGCITNSVMQITSSPATLAVSVNHDNFTNGCIAKTGKFAVSILPENTDPVLIGAFGFQSGKDKDKFAGVDYELAEGIPVVKASMGYMVCKVISTMETSTHTVFLGEVIAAEVYERTAPAMTYAYYHAVLKGKSPKNAPTYQPPEEESKPKASSGGFVCQVCGYVYEGEDLPTGFTCPVCGVSRENFKPRKPLSKFMCQVCGYVYEGEELPAGFTCPVCGVGRENFKQIS</sequence>
<organism evidence="5">
    <name type="scientific">uncultured Anaerotruncus sp</name>
    <dbReference type="NCBI Taxonomy" id="905011"/>
    <lineage>
        <taxon>Bacteria</taxon>
        <taxon>Bacillati</taxon>
        <taxon>Bacillota</taxon>
        <taxon>Clostridia</taxon>
        <taxon>Eubacteriales</taxon>
        <taxon>Oscillospiraceae</taxon>
        <taxon>Anaerotruncus</taxon>
        <taxon>environmental samples</taxon>
    </lineage>
</organism>
<evidence type="ECO:0000256" key="3">
    <source>
        <dbReference type="SAM" id="MobiDB-lite"/>
    </source>
</evidence>